<name>A0A011AL60_9ACTN</name>
<comment type="caution">
    <text evidence="3">The sequence shown here is derived from an EMBL/GenBank/DDBJ whole genome shotgun (WGS) entry which is preliminary data.</text>
</comment>
<dbReference type="Proteomes" id="UP000021053">
    <property type="component" value="Unassembled WGS sequence"/>
</dbReference>
<feature type="transmembrane region" description="Helical" evidence="2">
    <location>
        <begin position="144"/>
        <end position="164"/>
    </location>
</feature>
<evidence type="ECO:0000256" key="1">
    <source>
        <dbReference type="SAM" id="MobiDB-lite"/>
    </source>
</evidence>
<feature type="region of interest" description="Disordered" evidence="1">
    <location>
        <begin position="283"/>
        <end position="303"/>
    </location>
</feature>
<evidence type="ECO:0000256" key="2">
    <source>
        <dbReference type="SAM" id="Phobius"/>
    </source>
</evidence>
<feature type="transmembrane region" description="Helical" evidence="2">
    <location>
        <begin position="76"/>
        <end position="96"/>
    </location>
</feature>
<evidence type="ECO:0000313" key="4">
    <source>
        <dbReference type="Proteomes" id="UP000021053"/>
    </source>
</evidence>
<gene>
    <name evidence="3" type="ORF">CryarDRAFT_3886</name>
</gene>
<reference evidence="3 4" key="1">
    <citation type="submission" date="2013-07" db="EMBL/GenBank/DDBJ databases">
        <authorList>
            <consortium name="DOE Joint Genome Institute"/>
            <person name="Eisen J."/>
            <person name="Huntemann M."/>
            <person name="Han J."/>
            <person name="Chen A."/>
            <person name="Kyrpides N."/>
            <person name="Mavromatis K."/>
            <person name="Markowitz V."/>
            <person name="Palaniappan K."/>
            <person name="Ivanova N."/>
            <person name="Schaumberg A."/>
            <person name="Pati A."/>
            <person name="Liolios K."/>
            <person name="Nordberg H.P."/>
            <person name="Cantor M.N."/>
            <person name="Hua S.X."/>
            <person name="Woyke T."/>
        </authorList>
    </citation>
    <scope>NUCLEOTIDE SEQUENCE [LARGE SCALE GENOMIC DNA]</scope>
    <source>
        <strain evidence="3 4">DSM 44712</strain>
    </source>
</reference>
<protein>
    <submittedName>
        <fullName evidence="3">Uncharacterized protein</fullName>
    </submittedName>
</protein>
<feature type="compositionally biased region" description="Low complexity" evidence="1">
    <location>
        <begin position="285"/>
        <end position="303"/>
    </location>
</feature>
<dbReference type="OrthoDB" id="4350047at2"/>
<evidence type="ECO:0000313" key="3">
    <source>
        <dbReference type="EMBL" id="EXG82686.1"/>
    </source>
</evidence>
<keyword evidence="4" id="KW-1185">Reference proteome</keyword>
<dbReference type="AlphaFoldDB" id="A0A011AL60"/>
<dbReference type="EMBL" id="JFBT01000001">
    <property type="protein sequence ID" value="EXG82686.1"/>
    <property type="molecule type" value="Genomic_DNA"/>
</dbReference>
<sequence>MSTRRARSRTSADSSSVPTSPAAALRTTLAVVSPVALITALLYYFGWVRVSTQAQALGYDATIVGLTDQSYVVRSIAVLFYPLLTTILAAIAGFAVHRAVLRRATRSSRWRERTIWFGTALTWSWPVWLGMCGGFLAVPALRPAAVPVTLTATCLSVLYGGLLVGRLSRRELDKGIRGCVLALLALALFWDTERLARAWGEGDAGLISAGLKPVPDVTVYSTTALNLTGIEPSTVPSGAYRFRYHGLRLLHYTADRYVLTGATGQAADRVYVLRDRPAVRFELSRPPGARAGPPPQAGVVPVR</sequence>
<proteinExistence type="predicted"/>
<feature type="transmembrane region" description="Helical" evidence="2">
    <location>
        <begin position="21"/>
        <end position="45"/>
    </location>
</feature>
<dbReference type="RefSeq" id="WP_035852624.1">
    <property type="nucleotide sequence ID" value="NZ_KK073874.1"/>
</dbReference>
<organism evidence="3 4">
    <name type="scientific">Cryptosporangium arvum DSM 44712</name>
    <dbReference type="NCBI Taxonomy" id="927661"/>
    <lineage>
        <taxon>Bacteria</taxon>
        <taxon>Bacillati</taxon>
        <taxon>Actinomycetota</taxon>
        <taxon>Actinomycetes</taxon>
        <taxon>Cryptosporangiales</taxon>
        <taxon>Cryptosporangiaceae</taxon>
        <taxon>Cryptosporangium</taxon>
    </lineage>
</organism>
<keyword evidence="2" id="KW-1133">Transmembrane helix</keyword>
<feature type="transmembrane region" description="Helical" evidence="2">
    <location>
        <begin position="116"/>
        <end position="138"/>
    </location>
</feature>
<keyword evidence="2" id="KW-0812">Transmembrane</keyword>
<accession>A0A011AL60</accession>
<keyword evidence="2" id="KW-0472">Membrane</keyword>
<dbReference type="HOGENOM" id="CLU_079845_0_0_11"/>